<feature type="non-terminal residue" evidence="1">
    <location>
        <position position="324"/>
    </location>
</feature>
<organism evidence="1 2">
    <name type="scientific">Linderina macrospora</name>
    <dbReference type="NCBI Taxonomy" id="4868"/>
    <lineage>
        <taxon>Eukaryota</taxon>
        <taxon>Fungi</taxon>
        <taxon>Fungi incertae sedis</taxon>
        <taxon>Zoopagomycota</taxon>
        <taxon>Kickxellomycotina</taxon>
        <taxon>Kickxellomycetes</taxon>
        <taxon>Kickxellales</taxon>
        <taxon>Kickxellaceae</taxon>
        <taxon>Linderina</taxon>
    </lineage>
</organism>
<name>A0ACC1IZ78_9FUNG</name>
<gene>
    <name evidence="1" type="ORF">FBU59_006679</name>
</gene>
<dbReference type="Proteomes" id="UP001150603">
    <property type="component" value="Unassembled WGS sequence"/>
</dbReference>
<reference evidence="1" key="1">
    <citation type="submission" date="2022-07" db="EMBL/GenBank/DDBJ databases">
        <title>Phylogenomic reconstructions and comparative analyses of Kickxellomycotina fungi.</title>
        <authorList>
            <person name="Reynolds N.K."/>
            <person name="Stajich J.E."/>
            <person name="Barry K."/>
            <person name="Grigoriev I.V."/>
            <person name="Crous P."/>
            <person name="Smith M.E."/>
        </authorList>
    </citation>
    <scope>NUCLEOTIDE SEQUENCE</scope>
    <source>
        <strain evidence="1">NRRL 5244</strain>
    </source>
</reference>
<dbReference type="EMBL" id="JANBPW010005963">
    <property type="protein sequence ID" value="KAJ1931525.1"/>
    <property type="molecule type" value="Genomic_DNA"/>
</dbReference>
<keyword evidence="2" id="KW-1185">Reference proteome</keyword>
<sequence>MSFFDSTPMGRVLGLFSSDQSQIDEYIPTFFGLWLNSFLRLTIALTLIVAAVPLSLLFILPVAYVFILIQRLYMPTSREIRRILNTMRNSVITSTEEAVQGATTIRAYGRGASFEQGCAMRSEMFVMTFWTYLCMNRWIACRLDLLAAFIIFSTTILLLVALYFVGSLNSGYASLSLTYAITMVGVLNTCVRATAIIEIAMISVERAKDYSGLDSEAPEVIQDNRPTEDWPEQGVVEFRNYSTRYREGLDLVLKDLSFRVQPKQKVGIVGRTGAGKSSLTLALFRIIEAASGQILIDGEDISKYGLFDLRSRLSIIPQDPVLFA</sequence>
<evidence type="ECO:0000313" key="2">
    <source>
        <dbReference type="Proteomes" id="UP001150603"/>
    </source>
</evidence>
<evidence type="ECO:0000313" key="1">
    <source>
        <dbReference type="EMBL" id="KAJ1931525.1"/>
    </source>
</evidence>
<protein>
    <submittedName>
        <fullName evidence="1">Uncharacterized protein</fullName>
    </submittedName>
</protein>
<proteinExistence type="predicted"/>
<accession>A0ACC1IZ78</accession>
<comment type="caution">
    <text evidence="1">The sequence shown here is derived from an EMBL/GenBank/DDBJ whole genome shotgun (WGS) entry which is preliminary data.</text>
</comment>